<feature type="non-terminal residue" evidence="5">
    <location>
        <position position="1"/>
    </location>
</feature>
<dbReference type="AlphaFoldDB" id="A0A816F7Y6"/>
<protein>
    <recommendedName>
        <fullName evidence="3">GHMP kinase C-terminal domain-containing protein</fullName>
    </recommendedName>
</protein>
<sequence length="69" mass="7410">QSGALGSRLTGAGWGGCAVSLVRQENLHEFIANVRDKFYINSKDTKRVNKAGQSIFPTLPGCGIYAARL</sequence>
<dbReference type="EMBL" id="CAJNOH010009817">
    <property type="protein sequence ID" value="CAF1504035.1"/>
    <property type="molecule type" value="Genomic_DNA"/>
</dbReference>
<dbReference type="Pfam" id="PF08544">
    <property type="entry name" value="GHMP_kinases_C"/>
    <property type="match status" value="1"/>
</dbReference>
<accession>A0A816F7Y6</accession>
<reference evidence="5" key="1">
    <citation type="submission" date="2021-02" db="EMBL/GenBank/DDBJ databases">
        <authorList>
            <person name="Nowell W R."/>
        </authorList>
    </citation>
    <scope>NUCLEOTIDE SEQUENCE</scope>
</reference>
<organism evidence="5 6">
    <name type="scientific">Rotaria sordida</name>
    <dbReference type="NCBI Taxonomy" id="392033"/>
    <lineage>
        <taxon>Eukaryota</taxon>
        <taxon>Metazoa</taxon>
        <taxon>Spiralia</taxon>
        <taxon>Gnathifera</taxon>
        <taxon>Rotifera</taxon>
        <taxon>Eurotatoria</taxon>
        <taxon>Bdelloidea</taxon>
        <taxon>Philodinida</taxon>
        <taxon>Philodinidae</taxon>
        <taxon>Rotaria</taxon>
    </lineage>
</organism>
<dbReference type="Proteomes" id="UP000663854">
    <property type="component" value="Unassembled WGS sequence"/>
</dbReference>
<evidence type="ECO:0000256" key="1">
    <source>
        <dbReference type="ARBA" id="ARBA00022741"/>
    </source>
</evidence>
<feature type="domain" description="GHMP kinase C-terminal" evidence="3">
    <location>
        <begin position="2"/>
        <end position="39"/>
    </location>
</feature>
<name>A0A816F7Y6_9BILA</name>
<proteinExistence type="predicted"/>
<evidence type="ECO:0000313" key="5">
    <source>
        <dbReference type="EMBL" id="CAF1656249.1"/>
    </source>
</evidence>
<dbReference type="EMBL" id="CAJNOL010011616">
    <property type="protein sequence ID" value="CAF1656249.1"/>
    <property type="molecule type" value="Genomic_DNA"/>
</dbReference>
<dbReference type="GO" id="GO:0004335">
    <property type="term" value="F:galactokinase activity"/>
    <property type="evidence" value="ECO:0007669"/>
    <property type="project" value="TreeGrafter"/>
</dbReference>
<comment type="caution">
    <text evidence="5">The sequence shown here is derived from an EMBL/GenBank/DDBJ whole genome shotgun (WGS) entry which is preliminary data.</text>
</comment>
<evidence type="ECO:0000259" key="3">
    <source>
        <dbReference type="Pfam" id="PF08544"/>
    </source>
</evidence>
<keyword evidence="1" id="KW-0547">Nucleotide-binding</keyword>
<evidence type="ECO:0000313" key="6">
    <source>
        <dbReference type="Proteomes" id="UP000663870"/>
    </source>
</evidence>
<dbReference type="InterPro" id="IPR036554">
    <property type="entry name" value="GHMP_kinase_C_sf"/>
</dbReference>
<dbReference type="SUPFAM" id="SSF55060">
    <property type="entry name" value="GHMP Kinase, C-terminal domain"/>
    <property type="match status" value="1"/>
</dbReference>
<evidence type="ECO:0000256" key="2">
    <source>
        <dbReference type="ARBA" id="ARBA00022840"/>
    </source>
</evidence>
<gene>
    <name evidence="5" type="ORF">JXQ802_LOCUS55325</name>
    <name evidence="4" type="ORF">PYM288_LOCUS38802</name>
</gene>
<dbReference type="Proteomes" id="UP000663870">
    <property type="component" value="Unassembled WGS sequence"/>
</dbReference>
<dbReference type="Gene3D" id="3.30.70.3170">
    <property type="match status" value="1"/>
</dbReference>
<keyword evidence="2" id="KW-0067">ATP-binding</keyword>
<dbReference type="GO" id="GO:0005829">
    <property type="term" value="C:cytosol"/>
    <property type="evidence" value="ECO:0007669"/>
    <property type="project" value="TreeGrafter"/>
</dbReference>
<evidence type="ECO:0000313" key="4">
    <source>
        <dbReference type="EMBL" id="CAF1504035.1"/>
    </source>
</evidence>
<keyword evidence="6" id="KW-1185">Reference proteome</keyword>
<dbReference type="InterPro" id="IPR013750">
    <property type="entry name" value="GHMP_kinase_C_dom"/>
</dbReference>
<dbReference type="PANTHER" id="PTHR10457">
    <property type="entry name" value="MEVALONATE KINASE/GALACTOKINASE"/>
    <property type="match status" value="1"/>
</dbReference>
<dbReference type="PANTHER" id="PTHR10457:SF7">
    <property type="entry name" value="GALACTOKINASE-RELATED"/>
    <property type="match status" value="1"/>
</dbReference>
<dbReference type="GO" id="GO:0005524">
    <property type="term" value="F:ATP binding"/>
    <property type="evidence" value="ECO:0007669"/>
    <property type="project" value="UniProtKB-KW"/>
</dbReference>
<dbReference type="GO" id="GO:0006012">
    <property type="term" value="P:galactose metabolic process"/>
    <property type="evidence" value="ECO:0007669"/>
    <property type="project" value="TreeGrafter"/>
</dbReference>